<proteinExistence type="inferred from homology"/>
<evidence type="ECO:0000256" key="8">
    <source>
        <dbReference type="RuleBase" id="RU000417"/>
    </source>
</evidence>
<keyword evidence="2 6" id="KW-0808">Transferase</keyword>
<dbReference type="InterPro" id="IPR018117">
    <property type="entry name" value="C5_DNA_meth_AS"/>
</dbReference>
<dbReference type="InterPro" id="IPR001525">
    <property type="entry name" value="C5_MeTfrase"/>
</dbReference>
<dbReference type="PANTHER" id="PTHR46098:SF1">
    <property type="entry name" value="TRNA (CYTOSINE(38)-C(5))-METHYLTRANSFERASE"/>
    <property type="match status" value="1"/>
</dbReference>
<dbReference type="Proteomes" id="UP000198440">
    <property type="component" value="Unassembled WGS sequence"/>
</dbReference>
<dbReference type="EMBL" id="FZON01000098">
    <property type="protein sequence ID" value="SNT32755.1"/>
    <property type="molecule type" value="Genomic_DNA"/>
</dbReference>
<dbReference type="RefSeq" id="WP_089280399.1">
    <property type="nucleotide sequence ID" value="NZ_FZON01000098.1"/>
</dbReference>
<evidence type="ECO:0000313" key="9">
    <source>
        <dbReference type="EMBL" id="SNT32755.1"/>
    </source>
</evidence>
<comment type="catalytic activity">
    <reaction evidence="5 8">
        <text>a 2'-deoxycytidine in DNA + S-adenosyl-L-methionine = a 5-methyl-2'-deoxycytidine in DNA + S-adenosyl-L-homocysteine + H(+)</text>
        <dbReference type="Rhea" id="RHEA:13681"/>
        <dbReference type="Rhea" id="RHEA-COMP:11369"/>
        <dbReference type="Rhea" id="RHEA-COMP:11370"/>
        <dbReference type="ChEBI" id="CHEBI:15378"/>
        <dbReference type="ChEBI" id="CHEBI:57856"/>
        <dbReference type="ChEBI" id="CHEBI:59789"/>
        <dbReference type="ChEBI" id="CHEBI:85452"/>
        <dbReference type="ChEBI" id="CHEBI:85454"/>
        <dbReference type="EC" id="2.1.1.37"/>
    </reaction>
</comment>
<dbReference type="Gene3D" id="3.90.120.10">
    <property type="entry name" value="DNA Methylase, subunit A, domain 2"/>
    <property type="match status" value="1"/>
</dbReference>
<evidence type="ECO:0000256" key="5">
    <source>
        <dbReference type="ARBA" id="ARBA00047422"/>
    </source>
</evidence>
<evidence type="ECO:0000313" key="10">
    <source>
        <dbReference type="Proteomes" id="UP000198440"/>
    </source>
</evidence>
<evidence type="ECO:0000256" key="7">
    <source>
        <dbReference type="RuleBase" id="RU000416"/>
    </source>
</evidence>
<dbReference type="PROSITE" id="PS00094">
    <property type="entry name" value="C5_MTASE_1"/>
    <property type="match status" value="1"/>
</dbReference>
<dbReference type="EC" id="2.1.1.37" evidence="8"/>
<keyword evidence="1 6" id="KW-0489">Methyltransferase</keyword>
<sequence length="381" mass="42288">MKHTYYDFFAGGGMAGFGLEAGWECLFANDIDAKKAESYRANHHGGEHLLLKDVARVTVDEIPGNADLLWASFPCQDLSLAGKGAGLAGKRSGMFKPFWKLVRQLHASGRGPKMIALENVYGAITSNGGRDFATLAAAFSGLGYRFGAVVVDAVHFLPQSRPRFFMIGVRADLRIPNDRMQNDPSTLWHPPALLEGHRLLSKAAAERWIWWNLPMPALRNTKLSSLIEEKPTGVKWHTKAETKYLLDMMTDHNRKKVEAAKEQKTKVVGTIYRRTRPDEAGIKRQRAEVRFDEIAGCLRTPAGGSSRQTIMLVEGEKVRSRLLSPREAAALMGLPDTYVLPSRYNDAYKLAGDGVAVPVVRHLAENIFEPILIRNRLALVA</sequence>
<dbReference type="GO" id="GO:0009307">
    <property type="term" value="P:DNA restriction-modification system"/>
    <property type="evidence" value="ECO:0007669"/>
    <property type="project" value="UniProtKB-KW"/>
</dbReference>
<dbReference type="SUPFAM" id="SSF53335">
    <property type="entry name" value="S-adenosyl-L-methionine-dependent methyltransferases"/>
    <property type="match status" value="1"/>
</dbReference>
<dbReference type="GO" id="GO:0003886">
    <property type="term" value="F:DNA (cytosine-5-)-methyltransferase activity"/>
    <property type="evidence" value="ECO:0007669"/>
    <property type="project" value="UniProtKB-EC"/>
</dbReference>
<dbReference type="OrthoDB" id="9813719at2"/>
<evidence type="ECO:0000256" key="3">
    <source>
        <dbReference type="ARBA" id="ARBA00022691"/>
    </source>
</evidence>
<feature type="active site" evidence="6">
    <location>
        <position position="75"/>
    </location>
</feature>
<evidence type="ECO:0000256" key="6">
    <source>
        <dbReference type="PROSITE-ProRule" id="PRU01016"/>
    </source>
</evidence>
<dbReference type="AlphaFoldDB" id="A0A239LQU5"/>
<protein>
    <recommendedName>
        <fullName evidence="8">Cytosine-specific methyltransferase</fullName>
        <ecNumber evidence="8">2.1.1.37</ecNumber>
    </recommendedName>
</protein>
<keyword evidence="3 6" id="KW-0949">S-adenosyl-L-methionine</keyword>
<dbReference type="PANTHER" id="PTHR46098">
    <property type="entry name" value="TRNA (CYTOSINE(38)-C(5))-METHYLTRANSFERASE"/>
    <property type="match status" value="1"/>
</dbReference>
<name>A0A239LQU5_9RHOB</name>
<organism evidence="9 10">
    <name type="scientific">Antarctobacter heliothermus</name>
    <dbReference type="NCBI Taxonomy" id="74033"/>
    <lineage>
        <taxon>Bacteria</taxon>
        <taxon>Pseudomonadati</taxon>
        <taxon>Pseudomonadota</taxon>
        <taxon>Alphaproteobacteria</taxon>
        <taxon>Rhodobacterales</taxon>
        <taxon>Roseobacteraceae</taxon>
        <taxon>Antarctobacter</taxon>
    </lineage>
</organism>
<dbReference type="Pfam" id="PF00145">
    <property type="entry name" value="DNA_methylase"/>
    <property type="match status" value="1"/>
</dbReference>
<dbReference type="PRINTS" id="PR00105">
    <property type="entry name" value="C5METTRFRASE"/>
</dbReference>
<dbReference type="NCBIfam" id="TIGR00675">
    <property type="entry name" value="dcm"/>
    <property type="match status" value="1"/>
</dbReference>
<dbReference type="InterPro" id="IPR029063">
    <property type="entry name" value="SAM-dependent_MTases_sf"/>
</dbReference>
<evidence type="ECO:0000256" key="4">
    <source>
        <dbReference type="ARBA" id="ARBA00022747"/>
    </source>
</evidence>
<comment type="similarity">
    <text evidence="6 7">Belongs to the class I-like SAM-binding methyltransferase superfamily. C5-methyltransferase family.</text>
</comment>
<accession>A0A239LQU5</accession>
<dbReference type="PROSITE" id="PS51679">
    <property type="entry name" value="SAM_MT_C5"/>
    <property type="match status" value="1"/>
</dbReference>
<dbReference type="GO" id="GO:0032259">
    <property type="term" value="P:methylation"/>
    <property type="evidence" value="ECO:0007669"/>
    <property type="project" value="UniProtKB-KW"/>
</dbReference>
<evidence type="ECO:0000256" key="2">
    <source>
        <dbReference type="ARBA" id="ARBA00022679"/>
    </source>
</evidence>
<gene>
    <name evidence="9" type="ORF">SAMN04488078_10985</name>
</gene>
<dbReference type="InterPro" id="IPR050750">
    <property type="entry name" value="C5-MTase"/>
</dbReference>
<keyword evidence="4" id="KW-0680">Restriction system</keyword>
<dbReference type="Gene3D" id="3.40.50.150">
    <property type="entry name" value="Vaccinia Virus protein VP39"/>
    <property type="match status" value="1"/>
</dbReference>
<evidence type="ECO:0000256" key="1">
    <source>
        <dbReference type="ARBA" id="ARBA00022603"/>
    </source>
</evidence>
<reference evidence="9 10" key="1">
    <citation type="submission" date="2017-06" db="EMBL/GenBank/DDBJ databases">
        <authorList>
            <person name="Kim H.J."/>
            <person name="Triplett B.A."/>
        </authorList>
    </citation>
    <scope>NUCLEOTIDE SEQUENCE [LARGE SCALE GENOMIC DNA]</scope>
    <source>
        <strain evidence="9 10">DSM 11445</strain>
    </source>
</reference>